<evidence type="ECO:0000313" key="2">
    <source>
        <dbReference type="Proteomes" id="UP000215155"/>
    </source>
</evidence>
<sequence>MMGNKIFSNEQMAHLPLFFNGIIEKELMLPEKDSNDLLLSDYTESYAIIERPSKRISCIIDFSKIGDYEQK</sequence>
<protein>
    <submittedName>
        <fullName evidence="1">Uncharacterized protein</fullName>
    </submittedName>
</protein>
<evidence type="ECO:0000313" key="1">
    <source>
        <dbReference type="EMBL" id="OXL44959.1"/>
    </source>
</evidence>
<accession>A0AA91TLF6</accession>
<dbReference type="RefSeq" id="WP_089543048.1">
    <property type="nucleotide sequence ID" value="NZ_NMPZ01000003.1"/>
</dbReference>
<comment type="caution">
    <text evidence="1">The sequence shown here is derived from an EMBL/GenBank/DDBJ whole genome shotgun (WGS) entry which is preliminary data.</text>
</comment>
<name>A0AA91TLF6_9BACT</name>
<dbReference type="Proteomes" id="UP000215155">
    <property type="component" value="Unassembled WGS sequence"/>
</dbReference>
<dbReference type="AlphaFoldDB" id="A0AA91TLF6"/>
<gene>
    <name evidence="1" type="ORF">CFT61_03235</name>
</gene>
<dbReference type="EMBL" id="NMPZ01000003">
    <property type="protein sequence ID" value="OXL44959.1"/>
    <property type="molecule type" value="Genomic_DNA"/>
</dbReference>
<proteinExistence type="predicted"/>
<organism evidence="1 2">
    <name type="scientific">Segatella copri</name>
    <dbReference type="NCBI Taxonomy" id="165179"/>
    <lineage>
        <taxon>Bacteria</taxon>
        <taxon>Pseudomonadati</taxon>
        <taxon>Bacteroidota</taxon>
        <taxon>Bacteroidia</taxon>
        <taxon>Bacteroidales</taxon>
        <taxon>Prevotellaceae</taxon>
        <taxon>Segatella</taxon>
    </lineage>
</organism>
<reference evidence="1 2" key="1">
    <citation type="submission" date="2017-07" db="EMBL/GenBank/DDBJ databases">
        <title>Draft genome sequence of Prevotella copri isolated from the gut of healthy adult Indian.</title>
        <authorList>
            <person name="Das B."/>
            <person name="Bag S."/>
            <person name="Ghosh T.S."/>
        </authorList>
    </citation>
    <scope>NUCLEOTIDE SEQUENCE [LARGE SCALE GENOMIC DNA]</scope>
    <source>
        <strain evidence="1 2">Indica</strain>
    </source>
</reference>